<sequence>MKRAWRVLTPMFILFAFEFSNFTIAQDYGDDDQQPAAPPPAQDNCNGIFLAYYFISRHKIYPLLKNADKQAWAFNSTATIINTGSYELKAWKIYIGFQHKEILVAANGAVLVNGEDFPAEVGTNGTYFSGAQQTDLKTSISTGGDYTQIQAQIQISGTQFGLKSSVTPMPKTIRLVNDGFKCPSPTKKKTALTVCCVRNPKSKVTTNTVKFLPRQKGDLSISYDVIQAYGNNYQAQVTMESTSPLGRLDHWNISWEWMRGEFIYNMKGAYTHKMDYLPCIYGAPGQQYQQMDFSKVMNCEKNPTIADLPRERSNDSEVGRIPYCCRNGSLLSPIMNVTQSKSVFQLQVFKLAPDLERTTLYPPEKWKVSGVISADYKCGQPIRVDPTEFPDPSGLQASTLAIASWQVICNITRPQNKKNKCCVSFSSYYNESVIPCNTCACGCTNTKNCNPSARAMFLPPEALLVPFENRSAMAEAWAKIKHFHKPKPLPCGDNCGVSINWHVLSDYNDGWTARITLFNWMPMNFEDWFTAVEMKKGGGRGFENAYSMNGTKISNMNNIIFLQGLKGMNFLVMQTNGTKPNSPKVPGKQQSVISFKKSRTPGIEVAKGDGFPAKVFFNGEECSLPTSIPSYGNQNHVNLVVVFFLSILSTFAMSIITLR</sequence>
<dbReference type="GO" id="GO:0005886">
    <property type="term" value="C:plasma membrane"/>
    <property type="evidence" value="ECO:0007669"/>
    <property type="project" value="UniProtKB-SubCell"/>
</dbReference>
<dbReference type="GO" id="GO:0010215">
    <property type="term" value="P:cellulose microfibril organization"/>
    <property type="evidence" value="ECO:0007669"/>
    <property type="project" value="InterPro"/>
</dbReference>
<dbReference type="InterPro" id="IPR006918">
    <property type="entry name" value="COBRA_pln"/>
</dbReference>
<evidence type="ECO:0000256" key="10">
    <source>
        <dbReference type="SAM" id="SignalP"/>
    </source>
</evidence>
<dbReference type="EMBL" id="PDCK01000043">
    <property type="protein sequence ID" value="PRQ28514.1"/>
    <property type="molecule type" value="Genomic_DNA"/>
</dbReference>
<proteinExistence type="inferred from homology"/>
<evidence type="ECO:0000259" key="11">
    <source>
        <dbReference type="Pfam" id="PF25079"/>
    </source>
</evidence>
<evidence type="ECO:0000256" key="4">
    <source>
        <dbReference type="ARBA" id="ARBA00022622"/>
    </source>
</evidence>
<evidence type="ECO:0000313" key="12">
    <source>
        <dbReference type="EMBL" id="PRQ28514.1"/>
    </source>
</evidence>
<dbReference type="OMA" id="PTHKQSV"/>
<accession>A0A2P6Q2X8</accession>
<evidence type="ECO:0000256" key="6">
    <source>
        <dbReference type="ARBA" id="ARBA00023136"/>
    </source>
</evidence>
<keyword evidence="7" id="KW-0325">Glycoprotein</keyword>
<comment type="similarity">
    <text evidence="2">Belongs to the COBRA family.</text>
</comment>
<dbReference type="InterPro" id="IPR056900">
    <property type="entry name" value="COB_C"/>
</dbReference>
<feature type="transmembrane region" description="Helical" evidence="9">
    <location>
        <begin position="637"/>
        <end position="658"/>
    </location>
</feature>
<dbReference type="Pfam" id="PF04833">
    <property type="entry name" value="COBRA"/>
    <property type="match status" value="1"/>
</dbReference>
<dbReference type="PANTHER" id="PTHR31052:SF12">
    <property type="entry name" value="COBRA-LIKE PROTEIN 7"/>
    <property type="match status" value="1"/>
</dbReference>
<evidence type="ECO:0000256" key="3">
    <source>
        <dbReference type="ARBA" id="ARBA00022475"/>
    </source>
</evidence>
<feature type="signal peptide" evidence="10">
    <location>
        <begin position="1"/>
        <end position="25"/>
    </location>
</feature>
<gene>
    <name evidence="12" type="ORF">RchiOBHm_Chr5g0003851</name>
</gene>
<name>A0A2P6Q2X8_ROSCH</name>
<keyword evidence="6 9" id="KW-0472">Membrane</keyword>
<protein>
    <recommendedName>
        <fullName evidence="11">COBRA C-terminal domain-containing protein</fullName>
    </recommendedName>
</protein>
<evidence type="ECO:0000256" key="2">
    <source>
        <dbReference type="ARBA" id="ARBA00005507"/>
    </source>
</evidence>
<dbReference type="OrthoDB" id="2014623at2759"/>
<evidence type="ECO:0000256" key="9">
    <source>
        <dbReference type="SAM" id="Phobius"/>
    </source>
</evidence>
<keyword evidence="4" id="KW-0336">GPI-anchor</keyword>
<comment type="subcellular location">
    <subcellularLocation>
        <location evidence="1">Cell membrane</location>
        <topology evidence="1">Lipid-anchor</topology>
        <topology evidence="1">GPI-anchor</topology>
    </subcellularLocation>
</comment>
<dbReference type="STRING" id="74649.A0A2P6Q2X8"/>
<feature type="domain" description="COBRA C-terminal" evidence="11">
    <location>
        <begin position="420"/>
        <end position="629"/>
    </location>
</feature>
<reference evidence="12 13" key="1">
    <citation type="journal article" date="2018" name="Nat. Genet.">
        <title>The Rosa genome provides new insights in the design of modern roses.</title>
        <authorList>
            <person name="Bendahmane M."/>
        </authorList>
    </citation>
    <scope>NUCLEOTIDE SEQUENCE [LARGE SCALE GENOMIC DNA]</scope>
    <source>
        <strain evidence="13">cv. Old Blush</strain>
    </source>
</reference>
<evidence type="ECO:0000256" key="8">
    <source>
        <dbReference type="ARBA" id="ARBA00023288"/>
    </source>
</evidence>
<comment type="caution">
    <text evidence="12">The sequence shown here is derived from an EMBL/GenBank/DDBJ whole genome shotgun (WGS) entry which is preliminary data.</text>
</comment>
<dbReference type="Pfam" id="PF25079">
    <property type="entry name" value="COB_C"/>
    <property type="match status" value="1"/>
</dbReference>
<dbReference type="GO" id="GO:0098552">
    <property type="term" value="C:side of membrane"/>
    <property type="evidence" value="ECO:0007669"/>
    <property type="project" value="UniProtKB-KW"/>
</dbReference>
<dbReference type="Proteomes" id="UP000238479">
    <property type="component" value="Chromosome 5"/>
</dbReference>
<dbReference type="AlphaFoldDB" id="A0A2P6Q2X8"/>
<evidence type="ECO:0000313" key="13">
    <source>
        <dbReference type="Proteomes" id="UP000238479"/>
    </source>
</evidence>
<organism evidence="12 13">
    <name type="scientific">Rosa chinensis</name>
    <name type="common">China rose</name>
    <dbReference type="NCBI Taxonomy" id="74649"/>
    <lineage>
        <taxon>Eukaryota</taxon>
        <taxon>Viridiplantae</taxon>
        <taxon>Streptophyta</taxon>
        <taxon>Embryophyta</taxon>
        <taxon>Tracheophyta</taxon>
        <taxon>Spermatophyta</taxon>
        <taxon>Magnoliopsida</taxon>
        <taxon>eudicotyledons</taxon>
        <taxon>Gunneridae</taxon>
        <taxon>Pentapetalae</taxon>
        <taxon>rosids</taxon>
        <taxon>fabids</taxon>
        <taxon>Rosales</taxon>
        <taxon>Rosaceae</taxon>
        <taxon>Rosoideae</taxon>
        <taxon>Rosoideae incertae sedis</taxon>
        <taxon>Rosa</taxon>
    </lineage>
</organism>
<keyword evidence="3" id="KW-1003">Cell membrane</keyword>
<dbReference type="Gramene" id="PRQ28514">
    <property type="protein sequence ID" value="PRQ28514"/>
    <property type="gene ID" value="RchiOBHm_Chr5g0003851"/>
</dbReference>
<dbReference type="PANTHER" id="PTHR31052">
    <property type="entry name" value="COBRA-LIKE PROTEIN 7"/>
    <property type="match status" value="1"/>
</dbReference>
<feature type="chain" id="PRO_5015162469" description="COBRA C-terminal domain-containing protein" evidence="10">
    <location>
        <begin position="26"/>
        <end position="659"/>
    </location>
</feature>
<keyword evidence="9" id="KW-0812">Transmembrane</keyword>
<keyword evidence="13" id="KW-1185">Reference proteome</keyword>
<keyword evidence="8" id="KW-0449">Lipoprotein</keyword>
<evidence type="ECO:0000256" key="1">
    <source>
        <dbReference type="ARBA" id="ARBA00004609"/>
    </source>
</evidence>
<keyword evidence="9" id="KW-1133">Transmembrane helix</keyword>
<evidence type="ECO:0000256" key="5">
    <source>
        <dbReference type="ARBA" id="ARBA00022729"/>
    </source>
</evidence>
<keyword evidence="5 10" id="KW-0732">Signal</keyword>
<evidence type="ECO:0000256" key="7">
    <source>
        <dbReference type="ARBA" id="ARBA00023180"/>
    </source>
</evidence>